<accession>A0A8J8P0Y5</accession>
<dbReference type="EMBL" id="RRYP01003358">
    <property type="protein sequence ID" value="TNV83875.1"/>
    <property type="molecule type" value="Genomic_DNA"/>
</dbReference>
<name>A0A8J8P0Y5_HALGN</name>
<evidence type="ECO:0000313" key="1">
    <source>
        <dbReference type="EMBL" id="TNV83875.1"/>
    </source>
</evidence>
<evidence type="ECO:0000313" key="2">
    <source>
        <dbReference type="Proteomes" id="UP000785679"/>
    </source>
</evidence>
<sequence length="85" mass="10015">MVYQPLLILSQWNKQKIYHEKASMSLQELIEAQIQGAYRLDSCFSMESGRACQQGNKFMVQKALIYKKWGKVPKSQSSIFRKRQR</sequence>
<comment type="caution">
    <text evidence="1">The sequence shown here is derived from an EMBL/GenBank/DDBJ whole genome shotgun (WGS) entry which is preliminary data.</text>
</comment>
<gene>
    <name evidence="1" type="ORF">FGO68_gene14503</name>
</gene>
<organism evidence="1 2">
    <name type="scientific">Halteria grandinella</name>
    <dbReference type="NCBI Taxonomy" id="5974"/>
    <lineage>
        <taxon>Eukaryota</taxon>
        <taxon>Sar</taxon>
        <taxon>Alveolata</taxon>
        <taxon>Ciliophora</taxon>
        <taxon>Intramacronucleata</taxon>
        <taxon>Spirotrichea</taxon>
        <taxon>Stichotrichia</taxon>
        <taxon>Sporadotrichida</taxon>
        <taxon>Halteriidae</taxon>
        <taxon>Halteria</taxon>
    </lineage>
</organism>
<proteinExistence type="predicted"/>
<keyword evidence="2" id="KW-1185">Reference proteome</keyword>
<protein>
    <submittedName>
        <fullName evidence="1">Uncharacterized protein</fullName>
    </submittedName>
</protein>
<dbReference type="AlphaFoldDB" id="A0A8J8P0Y5"/>
<reference evidence="1" key="1">
    <citation type="submission" date="2019-06" db="EMBL/GenBank/DDBJ databases">
        <authorList>
            <person name="Zheng W."/>
        </authorList>
    </citation>
    <scope>NUCLEOTIDE SEQUENCE</scope>
    <source>
        <strain evidence="1">QDHG01</strain>
    </source>
</reference>
<dbReference type="Proteomes" id="UP000785679">
    <property type="component" value="Unassembled WGS sequence"/>
</dbReference>